<dbReference type="EMBL" id="BAAARY010000003">
    <property type="protein sequence ID" value="GAA2515639.1"/>
    <property type="molecule type" value="Genomic_DNA"/>
</dbReference>
<dbReference type="CDD" id="cd04683">
    <property type="entry name" value="NUDIX_Hydrolase"/>
    <property type="match status" value="1"/>
</dbReference>
<evidence type="ECO:0000313" key="6">
    <source>
        <dbReference type="EMBL" id="GAA2515639.1"/>
    </source>
</evidence>
<dbReference type="SUPFAM" id="SSF55811">
    <property type="entry name" value="Nudix"/>
    <property type="match status" value="1"/>
</dbReference>
<dbReference type="GO" id="GO:0016787">
    <property type="term" value="F:hydrolase activity"/>
    <property type="evidence" value="ECO:0007669"/>
    <property type="project" value="UniProtKB-KW"/>
</dbReference>
<dbReference type="Proteomes" id="UP001499978">
    <property type="component" value="Unassembled WGS sequence"/>
</dbReference>
<comment type="cofactor">
    <cofactor evidence="1">
        <name>Mg(2+)</name>
        <dbReference type="ChEBI" id="CHEBI:18420"/>
    </cofactor>
</comment>
<dbReference type="InterPro" id="IPR015797">
    <property type="entry name" value="NUDIX_hydrolase-like_dom_sf"/>
</dbReference>
<keyword evidence="7" id="KW-1185">Reference proteome</keyword>
<protein>
    <submittedName>
        <fullName evidence="6">NUDIX hydrolase</fullName>
    </submittedName>
</protein>
<dbReference type="Gene3D" id="3.90.79.10">
    <property type="entry name" value="Nucleoside Triphosphate Pyrophosphohydrolase"/>
    <property type="match status" value="1"/>
</dbReference>
<dbReference type="InterPro" id="IPR000086">
    <property type="entry name" value="NUDIX_hydrolase_dom"/>
</dbReference>
<comment type="similarity">
    <text evidence="2 4">Belongs to the Nudix hydrolase family.</text>
</comment>
<dbReference type="Pfam" id="PF00293">
    <property type="entry name" value="NUDIX"/>
    <property type="match status" value="1"/>
</dbReference>
<comment type="caution">
    <text evidence="6">The sequence shown here is derived from an EMBL/GenBank/DDBJ whole genome shotgun (WGS) entry which is preliminary data.</text>
</comment>
<evidence type="ECO:0000256" key="2">
    <source>
        <dbReference type="ARBA" id="ARBA00005582"/>
    </source>
</evidence>
<gene>
    <name evidence="6" type="ORF">GCM10010201_10110</name>
</gene>
<dbReference type="InterPro" id="IPR020084">
    <property type="entry name" value="NUDIX_hydrolase_CS"/>
</dbReference>
<evidence type="ECO:0000259" key="5">
    <source>
        <dbReference type="PROSITE" id="PS51462"/>
    </source>
</evidence>
<dbReference type="PANTHER" id="PTHR43046">
    <property type="entry name" value="GDP-MANNOSE MANNOSYL HYDROLASE"/>
    <property type="match status" value="1"/>
</dbReference>
<name>A0ABN3N6Y5_9ACTN</name>
<dbReference type="PRINTS" id="PR00502">
    <property type="entry name" value="NUDIXFAMILY"/>
</dbReference>
<dbReference type="PROSITE" id="PS00893">
    <property type="entry name" value="NUDIX_BOX"/>
    <property type="match status" value="1"/>
</dbReference>
<evidence type="ECO:0000256" key="4">
    <source>
        <dbReference type="RuleBase" id="RU003476"/>
    </source>
</evidence>
<evidence type="ECO:0000256" key="3">
    <source>
        <dbReference type="ARBA" id="ARBA00022801"/>
    </source>
</evidence>
<sequence length="144" mass="16329">MDRYRSIVDVHLLLVRDGRILLGLRQNTGYMDGCWHLPSGHLEAGESIPDGLIREAHEEVGLVLRHDQLRFAQLVHHREDGEEPRVGVFFEVTEWTGEPVNAEPDKCAELAWFPPLALPANTVRYPARAIHRYLAGDTFAVHGF</sequence>
<dbReference type="PANTHER" id="PTHR43046:SF16">
    <property type="entry name" value="ADP-RIBOSE PYROPHOSPHATASE YJHB-RELATED"/>
    <property type="match status" value="1"/>
</dbReference>
<organism evidence="6 7">
    <name type="scientific">Pilimelia columellifera subsp. columellifera</name>
    <dbReference type="NCBI Taxonomy" id="706583"/>
    <lineage>
        <taxon>Bacteria</taxon>
        <taxon>Bacillati</taxon>
        <taxon>Actinomycetota</taxon>
        <taxon>Actinomycetes</taxon>
        <taxon>Micromonosporales</taxon>
        <taxon>Micromonosporaceae</taxon>
        <taxon>Pilimelia</taxon>
    </lineage>
</organism>
<keyword evidence="3 4" id="KW-0378">Hydrolase</keyword>
<feature type="domain" description="Nudix hydrolase" evidence="5">
    <location>
        <begin position="5"/>
        <end position="138"/>
    </location>
</feature>
<dbReference type="PROSITE" id="PS51462">
    <property type="entry name" value="NUDIX"/>
    <property type="match status" value="1"/>
</dbReference>
<dbReference type="InterPro" id="IPR020476">
    <property type="entry name" value="Nudix_hydrolase"/>
</dbReference>
<evidence type="ECO:0000256" key="1">
    <source>
        <dbReference type="ARBA" id="ARBA00001946"/>
    </source>
</evidence>
<evidence type="ECO:0000313" key="7">
    <source>
        <dbReference type="Proteomes" id="UP001499978"/>
    </source>
</evidence>
<accession>A0ABN3N6Y5</accession>
<dbReference type="RefSeq" id="WP_344168972.1">
    <property type="nucleotide sequence ID" value="NZ_BAAARY010000003.1"/>
</dbReference>
<reference evidence="6 7" key="1">
    <citation type="journal article" date="2019" name="Int. J. Syst. Evol. Microbiol.">
        <title>The Global Catalogue of Microorganisms (GCM) 10K type strain sequencing project: providing services to taxonomists for standard genome sequencing and annotation.</title>
        <authorList>
            <consortium name="The Broad Institute Genomics Platform"/>
            <consortium name="The Broad Institute Genome Sequencing Center for Infectious Disease"/>
            <person name="Wu L."/>
            <person name="Ma J."/>
        </authorList>
    </citation>
    <scope>NUCLEOTIDE SEQUENCE [LARGE SCALE GENOMIC DNA]</scope>
    <source>
        <strain evidence="6 7">JCM 3367</strain>
    </source>
</reference>
<proteinExistence type="inferred from homology"/>